<gene>
    <name evidence="1" type="ORF">AAF712_004225</name>
</gene>
<name>A0ABR3A531_9AGAR</name>
<reference evidence="1 2" key="1">
    <citation type="submission" date="2024-05" db="EMBL/GenBank/DDBJ databases">
        <title>A draft genome resource for the thread blight pathogen Marasmius tenuissimus strain MS-2.</title>
        <authorList>
            <person name="Yulfo-Soto G.E."/>
            <person name="Baruah I.K."/>
            <person name="Amoako-Attah I."/>
            <person name="Bukari Y."/>
            <person name="Meinhardt L.W."/>
            <person name="Bailey B.A."/>
            <person name="Cohen S.P."/>
        </authorList>
    </citation>
    <scope>NUCLEOTIDE SEQUENCE [LARGE SCALE GENOMIC DNA]</scope>
    <source>
        <strain evidence="1 2">MS-2</strain>
    </source>
</reference>
<dbReference type="PANTHER" id="PTHR14614">
    <property type="entry name" value="HEPATOCELLULAR CARCINOMA-ASSOCIATED ANTIGEN"/>
    <property type="match status" value="1"/>
</dbReference>
<protein>
    <submittedName>
        <fullName evidence="1">Uncharacterized protein</fullName>
    </submittedName>
</protein>
<dbReference type="InterPro" id="IPR029063">
    <property type="entry name" value="SAM-dependent_MTases_sf"/>
</dbReference>
<dbReference type="Gene3D" id="3.40.50.150">
    <property type="entry name" value="Vaccinia Virus protein VP39"/>
    <property type="match status" value="1"/>
</dbReference>
<proteinExistence type="predicted"/>
<dbReference type="InterPro" id="IPR019410">
    <property type="entry name" value="Methyltransf_16"/>
</dbReference>
<dbReference type="Proteomes" id="UP001437256">
    <property type="component" value="Unassembled WGS sequence"/>
</dbReference>
<accession>A0ABR3A531</accession>
<dbReference type="Pfam" id="PF10294">
    <property type="entry name" value="Methyltransf_16"/>
    <property type="match status" value="1"/>
</dbReference>
<organism evidence="1 2">
    <name type="scientific">Marasmius tenuissimus</name>
    <dbReference type="NCBI Taxonomy" id="585030"/>
    <lineage>
        <taxon>Eukaryota</taxon>
        <taxon>Fungi</taxon>
        <taxon>Dikarya</taxon>
        <taxon>Basidiomycota</taxon>
        <taxon>Agaricomycotina</taxon>
        <taxon>Agaricomycetes</taxon>
        <taxon>Agaricomycetidae</taxon>
        <taxon>Agaricales</taxon>
        <taxon>Marasmiineae</taxon>
        <taxon>Marasmiaceae</taxon>
        <taxon>Marasmius</taxon>
    </lineage>
</organism>
<evidence type="ECO:0000313" key="2">
    <source>
        <dbReference type="Proteomes" id="UP001437256"/>
    </source>
</evidence>
<comment type="caution">
    <text evidence="1">The sequence shown here is derived from an EMBL/GenBank/DDBJ whole genome shotgun (WGS) entry which is preliminary data.</text>
</comment>
<keyword evidence="2" id="KW-1185">Reference proteome</keyword>
<dbReference type="CDD" id="cd02440">
    <property type="entry name" value="AdoMet_MTases"/>
    <property type="match status" value="1"/>
</dbReference>
<evidence type="ECO:0000313" key="1">
    <source>
        <dbReference type="EMBL" id="KAL0068512.1"/>
    </source>
</evidence>
<dbReference type="SUPFAM" id="SSF53335">
    <property type="entry name" value="S-adenosyl-L-methionine-dependent methyltransferases"/>
    <property type="match status" value="1"/>
</dbReference>
<dbReference type="PANTHER" id="PTHR14614:SF130">
    <property type="entry name" value="PROTEIN-LYSINE N-METHYLTRANSFERASE EEF2KMT"/>
    <property type="match status" value="1"/>
</dbReference>
<dbReference type="EMBL" id="JBBXMP010000017">
    <property type="protein sequence ID" value="KAL0068512.1"/>
    <property type="molecule type" value="Genomic_DNA"/>
</dbReference>
<sequence>MQGKIQPKLFRLLRDYCSLVPPRLISPPDNVSFADLNEFLVERILLNSHLQKFPPAEQYQKSFWKSLISHLEQLQRHANDASIDELEIDDRILERYLSLLPPGVPPSGSSQASVRDQICGLGLPIRQPPTRSFITHLWKSESSAECSDGDIDLASFQTTTLHESRTTIESGTTGLRTWGASLRLAEYLIAHPGSFASFGCFVHLLTIYADLIRNRRILELGSGIGFLGIVVASLQQLLRGVSSLWLTDVNEDVLSQCRQNLSLDCNLSSKHPVVHYRTLDWFDALEDEQGGLHSFLRECSAEIILGADVASRDIQVEEIIFECEAPLFVETVEASVARDNVKILSLTKK</sequence>